<comment type="caution">
    <text evidence="7">The sequence shown here is derived from an EMBL/GenBank/DDBJ whole genome shotgun (WGS) entry which is preliminary data.</text>
</comment>
<evidence type="ECO:0000256" key="6">
    <source>
        <dbReference type="SAM" id="MobiDB-lite"/>
    </source>
</evidence>
<dbReference type="GO" id="GO:0003690">
    <property type="term" value="F:double-stranded DNA binding"/>
    <property type="evidence" value="ECO:0007669"/>
    <property type="project" value="TreeGrafter"/>
</dbReference>
<evidence type="ECO:0008006" key="8">
    <source>
        <dbReference type="Google" id="ProtNLM"/>
    </source>
</evidence>
<dbReference type="GO" id="GO:0007129">
    <property type="term" value="P:homologous chromosome pairing at meiosis"/>
    <property type="evidence" value="ECO:0007669"/>
    <property type="project" value="TreeGrafter"/>
</dbReference>
<dbReference type="AlphaFoldDB" id="A0AAW2H8C1"/>
<comment type="subcellular location">
    <subcellularLocation>
        <location evidence="1">Nucleus</location>
    </subcellularLocation>
</comment>
<feature type="compositionally biased region" description="Basic residues" evidence="6">
    <location>
        <begin position="83"/>
        <end position="97"/>
    </location>
</feature>
<dbReference type="GO" id="GO:0120231">
    <property type="term" value="C:DNA recombinase auxiliary factor complex"/>
    <property type="evidence" value="ECO:0007669"/>
    <property type="project" value="TreeGrafter"/>
</dbReference>
<evidence type="ECO:0000256" key="4">
    <source>
        <dbReference type="ARBA" id="ARBA00023254"/>
    </source>
</evidence>
<evidence type="ECO:0000256" key="1">
    <source>
        <dbReference type="ARBA" id="ARBA00004123"/>
    </source>
</evidence>
<keyword evidence="4" id="KW-0469">Meiosis</keyword>
<dbReference type="GO" id="GO:0010774">
    <property type="term" value="P:meiotic strand invasion involved in reciprocal meiotic recombination"/>
    <property type="evidence" value="ECO:0007669"/>
    <property type="project" value="TreeGrafter"/>
</dbReference>
<reference evidence="7" key="1">
    <citation type="journal article" date="2024" name="Gigascience">
        <title>Chromosome-level genome of the poultry shaft louse Menopon gallinae provides insight into the host-switching and adaptive evolution of parasitic lice.</title>
        <authorList>
            <person name="Xu Y."/>
            <person name="Ma L."/>
            <person name="Liu S."/>
            <person name="Liang Y."/>
            <person name="Liu Q."/>
            <person name="He Z."/>
            <person name="Tian L."/>
            <person name="Duan Y."/>
            <person name="Cai W."/>
            <person name="Li H."/>
            <person name="Song F."/>
        </authorList>
    </citation>
    <scope>NUCLEOTIDE SEQUENCE</scope>
    <source>
        <strain evidence="7">Cailab_2023a</strain>
    </source>
</reference>
<feature type="coiled-coil region" evidence="5">
    <location>
        <begin position="171"/>
        <end position="228"/>
    </location>
</feature>
<organism evidence="7">
    <name type="scientific">Menopon gallinae</name>
    <name type="common">poultry shaft louse</name>
    <dbReference type="NCBI Taxonomy" id="328185"/>
    <lineage>
        <taxon>Eukaryota</taxon>
        <taxon>Metazoa</taxon>
        <taxon>Ecdysozoa</taxon>
        <taxon>Arthropoda</taxon>
        <taxon>Hexapoda</taxon>
        <taxon>Insecta</taxon>
        <taxon>Pterygota</taxon>
        <taxon>Neoptera</taxon>
        <taxon>Paraneoptera</taxon>
        <taxon>Psocodea</taxon>
        <taxon>Troctomorpha</taxon>
        <taxon>Phthiraptera</taxon>
        <taxon>Amblycera</taxon>
        <taxon>Menoponidae</taxon>
        <taxon>Menopon</taxon>
    </lineage>
</organism>
<dbReference type="PANTHER" id="PTHR15938:SF0">
    <property type="entry name" value="HOMOLOGOUS-PAIRING PROTEIN 2 HOMOLOG"/>
    <property type="match status" value="1"/>
</dbReference>
<evidence type="ECO:0000256" key="3">
    <source>
        <dbReference type="ARBA" id="ARBA00023242"/>
    </source>
</evidence>
<evidence type="ECO:0000313" key="7">
    <source>
        <dbReference type="EMBL" id="KAL0266094.1"/>
    </source>
</evidence>
<name>A0AAW2H8C1_9NEOP</name>
<keyword evidence="5" id="KW-0175">Coiled coil</keyword>
<feature type="compositionally biased region" description="Basic and acidic residues" evidence="6">
    <location>
        <begin position="101"/>
        <end position="111"/>
    </location>
</feature>
<evidence type="ECO:0000256" key="5">
    <source>
        <dbReference type="SAM" id="Coils"/>
    </source>
</evidence>
<dbReference type="GO" id="GO:0000709">
    <property type="term" value="P:meiotic joint molecule formation"/>
    <property type="evidence" value="ECO:0007669"/>
    <property type="project" value="TreeGrafter"/>
</dbReference>
<keyword evidence="3" id="KW-0539">Nucleus</keyword>
<protein>
    <recommendedName>
        <fullName evidence="8">Homologous-pairing protein 2 winged helix domain-containing protein</fullName>
    </recommendedName>
</protein>
<dbReference type="EMBL" id="JARGDH010000006">
    <property type="protein sequence ID" value="KAL0266094.1"/>
    <property type="molecule type" value="Genomic_DNA"/>
</dbReference>
<dbReference type="PANTHER" id="PTHR15938">
    <property type="entry name" value="TBP-1 INTERACTING PROTEIN"/>
    <property type="match status" value="1"/>
</dbReference>
<gene>
    <name evidence="7" type="ORF">PYX00_011810</name>
</gene>
<accession>A0AAW2H8C1</accession>
<feature type="compositionally biased region" description="Polar residues" evidence="6">
    <location>
        <begin position="42"/>
        <end position="59"/>
    </location>
</feature>
<feature type="region of interest" description="Disordered" evidence="6">
    <location>
        <begin position="1"/>
        <end position="111"/>
    </location>
</feature>
<sequence>MLHNDPELYSEFSSDENTETQTGGAETESEELQTEENHSENTCSETPPRSERNVSSGSLSKRRNASRSTSARKKDVLQDTPPKKARASVAAKKRASTRKTSAKEKDKQTKLAKSDDALGCKILNYMKSANRPFVRVLGRLVEEKSIYCKLYGKSSVYCVVQAQESADDDVISSMDREIEEARAEIGRLKKEAEGLAGLLSAVNEYPSDDVLRDEIRAFEEEIARCRERLSSFGKDAVDVDEMKKVDGHIKALEAEAKSRRISLRAIVDSLCEGTGMRKKELLSEIGIE</sequence>
<dbReference type="GO" id="GO:0120230">
    <property type="term" value="F:recombinase activator activity"/>
    <property type="evidence" value="ECO:0007669"/>
    <property type="project" value="TreeGrafter"/>
</dbReference>
<keyword evidence="2" id="KW-0233">DNA recombination</keyword>
<proteinExistence type="predicted"/>
<dbReference type="GO" id="GO:0000794">
    <property type="term" value="C:condensed nuclear chromosome"/>
    <property type="evidence" value="ECO:0007669"/>
    <property type="project" value="TreeGrafter"/>
</dbReference>
<evidence type="ECO:0000256" key="2">
    <source>
        <dbReference type="ARBA" id="ARBA00023172"/>
    </source>
</evidence>